<evidence type="ECO:0000256" key="4">
    <source>
        <dbReference type="ARBA" id="ARBA00022692"/>
    </source>
</evidence>
<feature type="domain" description="ABC transmembrane type-1" evidence="8">
    <location>
        <begin position="165"/>
        <end position="350"/>
    </location>
</feature>
<dbReference type="Gene3D" id="1.10.3720.10">
    <property type="entry name" value="MetI-like"/>
    <property type="match status" value="1"/>
</dbReference>
<feature type="transmembrane region" description="Helical" evidence="7">
    <location>
        <begin position="173"/>
        <end position="195"/>
    </location>
</feature>
<keyword evidence="10" id="KW-1185">Reference proteome</keyword>
<dbReference type="Proteomes" id="UP001430614">
    <property type="component" value="Unassembled WGS sequence"/>
</dbReference>
<comment type="subcellular location">
    <subcellularLocation>
        <location evidence="1 7">Cell membrane</location>
        <topology evidence="1 7">Multi-pass membrane protein</topology>
    </subcellularLocation>
</comment>
<name>A0ABS8KD39_9BURK</name>
<accession>A0ABS8KD39</accession>
<dbReference type="SUPFAM" id="SSF161098">
    <property type="entry name" value="MetI-like"/>
    <property type="match status" value="1"/>
</dbReference>
<comment type="similarity">
    <text evidence="7">Belongs to the binding-protein-dependent transport system permease family.</text>
</comment>
<organism evidence="9 10">
    <name type="scientific">Paraburkholderia translucens</name>
    <dbReference type="NCBI Taxonomy" id="2886945"/>
    <lineage>
        <taxon>Bacteria</taxon>
        <taxon>Pseudomonadati</taxon>
        <taxon>Pseudomonadota</taxon>
        <taxon>Betaproteobacteria</taxon>
        <taxon>Burkholderiales</taxon>
        <taxon>Burkholderiaceae</taxon>
        <taxon>Paraburkholderia</taxon>
    </lineage>
</organism>
<dbReference type="PANTHER" id="PTHR30151:SF0">
    <property type="entry name" value="ABC TRANSPORTER PERMEASE PROTEIN MJ0413-RELATED"/>
    <property type="match status" value="1"/>
</dbReference>
<evidence type="ECO:0000259" key="8">
    <source>
        <dbReference type="PROSITE" id="PS50928"/>
    </source>
</evidence>
<keyword evidence="4 7" id="KW-0812">Transmembrane</keyword>
<feature type="transmembrane region" description="Helical" evidence="7">
    <location>
        <begin position="233"/>
        <end position="254"/>
    </location>
</feature>
<feature type="transmembrane region" description="Helical" evidence="7">
    <location>
        <begin position="78"/>
        <end position="99"/>
    </location>
</feature>
<dbReference type="CDD" id="cd06261">
    <property type="entry name" value="TM_PBP2"/>
    <property type="match status" value="1"/>
</dbReference>
<gene>
    <name evidence="9" type="ORF">LJ655_12430</name>
</gene>
<feature type="transmembrane region" description="Helical" evidence="7">
    <location>
        <begin position="207"/>
        <end position="227"/>
    </location>
</feature>
<evidence type="ECO:0000313" key="9">
    <source>
        <dbReference type="EMBL" id="MCC8402686.1"/>
    </source>
</evidence>
<evidence type="ECO:0000313" key="10">
    <source>
        <dbReference type="Proteomes" id="UP001430614"/>
    </source>
</evidence>
<dbReference type="RefSeq" id="WP_230561552.1">
    <property type="nucleotide sequence ID" value="NZ_JAJITC010000006.1"/>
</dbReference>
<reference evidence="9 10" key="1">
    <citation type="submission" date="2021-11" db="EMBL/GenBank/DDBJ databases">
        <authorList>
            <person name="Oh E.-T."/>
            <person name="Kim S.-B."/>
        </authorList>
    </citation>
    <scope>NUCLEOTIDE SEQUENCE [LARGE SCALE GENOMIC DNA]</scope>
    <source>
        <strain evidence="9 10">MMS20-SJTN17</strain>
    </source>
</reference>
<keyword evidence="2 7" id="KW-0813">Transport</keyword>
<dbReference type="EMBL" id="JAJITC010000006">
    <property type="protein sequence ID" value="MCC8402686.1"/>
    <property type="molecule type" value="Genomic_DNA"/>
</dbReference>
<evidence type="ECO:0000256" key="6">
    <source>
        <dbReference type="ARBA" id="ARBA00023136"/>
    </source>
</evidence>
<keyword evidence="5 7" id="KW-1133">Transmembrane helix</keyword>
<feature type="transmembrane region" description="Helical" evidence="7">
    <location>
        <begin position="275"/>
        <end position="305"/>
    </location>
</feature>
<dbReference type="Pfam" id="PF00528">
    <property type="entry name" value="BPD_transp_1"/>
    <property type="match status" value="1"/>
</dbReference>
<evidence type="ECO:0000256" key="1">
    <source>
        <dbReference type="ARBA" id="ARBA00004651"/>
    </source>
</evidence>
<sequence>MTASVPTSLSTRRRVLRALAARPFAAAPRADFAANDASAARHDPKLIVSGLAALGWLGGAAITQWWPALDDWPYTRELLLLKLVFALLSAAIGAAGWRAHASTNTGSAKRLRVQAWLDATPWLLALAVGLTAWEVVTAQLEWLPRPFFAPPQALLAVFADDLPRLASSVVHSFVLLAYGYVCGALTGFAIGVSIGWSKAVGYWLHPILRLVGPLPATAWLPLAFFFFPSSFSASVFLIALAAAFPVAVLTWSGVASVSSAYYDVARTLGARPSFLILRVAIPAALPSVFVGLFMGLGASFAVLIVAEMMGVKAGLGWYLQWAQGWAAYSNMYAALLVMALMCSGLITLLFRVRDRLLAWQKGLLKW</sequence>
<feature type="transmembrane region" description="Helical" evidence="7">
    <location>
        <begin position="46"/>
        <end position="66"/>
    </location>
</feature>
<feature type="transmembrane region" description="Helical" evidence="7">
    <location>
        <begin position="120"/>
        <end position="140"/>
    </location>
</feature>
<dbReference type="PROSITE" id="PS50928">
    <property type="entry name" value="ABC_TM1"/>
    <property type="match status" value="1"/>
</dbReference>
<dbReference type="PANTHER" id="PTHR30151">
    <property type="entry name" value="ALKANE SULFONATE ABC TRANSPORTER-RELATED, MEMBRANE SUBUNIT"/>
    <property type="match status" value="1"/>
</dbReference>
<evidence type="ECO:0000256" key="7">
    <source>
        <dbReference type="RuleBase" id="RU363032"/>
    </source>
</evidence>
<feature type="transmembrane region" description="Helical" evidence="7">
    <location>
        <begin position="325"/>
        <end position="350"/>
    </location>
</feature>
<dbReference type="InterPro" id="IPR000515">
    <property type="entry name" value="MetI-like"/>
</dbReference>
<keyword evidence="6 7" id="KW-0472">Membrane</keyword>
<dbReference type="InterPro" id="IPR035906">
    <property type="entry name" value="MetI-like_sf"/>
</dbReference>
<evidence type="ECO:0000256" key="5">
    <source>
        <dbReference type="ARBA" id="ARBA00022989"/>
    </source>
</evidence>
<proteinExistence type="inferred from homology"/>
<keyword evidence="3" id="KW-1003">Cell membrane</keyword>
<evidence type="ECO:0000256" key="2">
    <source>
        <dbReference type="ARBA" id="ARBA00022448"/>
    </source>
</evidence>
<protein>
    <submittedName>
        <fullName evidence="9">ABC transporter permease subunit</fullName>
    </submittedName>
</protein>
<evidence type="ECO:0000256" key="3">
    <source>
        <dbReference type="ARBA" id="ARBA00022475"/>
    </source>
</evidence>
<comment type="caution">
    <text evidence="9">The sequence shown here is derived from an EMBL/GenBank/DDBJ whole genome shotgun (WGS) entry which is preliminary data.</text>
</comment>